<dbReference type="AlphaFoldDB" id="A0A2P2JU53"/>
<evidence type="ECO:0000313" key="1">
    <source>
        <dbReference type="EMBL" id="MBW97003.1"/>
    </source>
</evidence>
<dbReference type="EMBL" id="GGEC01016520">
    <property type="protein sequence ID" value="MBW97003.1"/>
    <property type="molecule type" value="Transcribed_RNA"/>
</dbReference>
<dbReference type="EMBL" id="GGEC01016521">
    <property type="protein sequence ID" value="MBW97004.1"/>
    <property type="molecule type" value="Transcribed_RNA"/>
</dbReference>
<proteinExistence type="predicted"/>
<protein>
    <submittedName>
        <fullName evidence="1">Uncharacterized protein</fullName>
    </submittedName>
</protein>
<reference evidence="1" key="1">
    <citation type="submission" date="2018-02" db="EMBL/GenBank/DDBJ databases">
        <title>Rhizophora mucronata_Transcriptome.</title>
        <authorList>
            <person name="Meera S.P."/>
            <person name="Sreeshan A."/>
            <person name="Augustine A."/>
        </authorList>
    </citation>
    <scope>NUCLEOTIDE SEQUENCE</scope>
    <source>
        <tissue evidence="1">Leaf</tissue>
    </source>
</reference>
<sequence length="43" mass="4913">MRSSSFCPPCLSRRRKIVVIRKLPNVSSSKQMVPPYVVMATVY</sequence>
<name>A0A2P2JU53_RHIMU</name>
<accession>A0A2P2JU53</accession>
<organism evidence="1">
    <name type="scientific">Rhizophora mucronata</name>
    <name type="common">Asiatic mangrove</name>
    <dbReference type="NCBI Taxonomy" id="61149"/>
    <lineage>
        <taxon>Eukaryota</taxon>
        <taxon>Viridiplantae</taxon>
        <taxon>Streptophyta</taxon>
        <taxon>Embryophyta</taxon>
        <taxon>Tracheophyta</taxon>
        <taxon>Spermatophyta</taxon>
        <taxon>Magnoliopsida</taxon>
        <taxon>eudicotyledons</taxon>
        <taxon>Gunneridae</taxon>
        <taxon>Pentapetalae</taxon>
        <taxon>rosids</taxon>
        <taxon>fabids</taxon>
        <taxon>Malpighiales</taxon>
        <taxon>Rhizophoraceae</taxon>
        <taxon>Rhizophora</taxon>
    </lineage>
</organism>